<dbReference type="InterPro" id="IPR005856">
    <property type="entry name" value="Cys_synth"/>
</dbReference>
<comment type="similarity">
    <text evidence="2">Belongs to the cysteine synthase/cystathionine beta-synthase family.</text>
</comment>
<protein>
    <recommendedName>
        <fullName evidence="3">cysteine synthase</fullName>
        <ecNumber evidence="3">2.5.1.47</ecNumber>
    </recommendedName>
</protein>
<proteinExistence type="inferred from homology"/>
<evidence type="ECO:0000256" key="7">
    <source>
        <dbReference type="ARBA" id="ARBA00023192"/>
    </source>
</evidence>
<feature type="binding site" evidence="9">
    <location>
        <position position="80"/>
    </location>
    <ligand>
        <name>pyridoxal 5'-phosphate</name>
        <dbReference type="ChEBI" id="CHEBI:597326"/>
    </ligand>
</feature>
<dbReference type="GO" id="GO:0004124">
    <property type="term" value="F:cysteine synthase activity"/>
    <property type="evidence" value="ECO:0007669"/>
    <property type="project" value="UniProtKB-EC"/>
</dbReference>
<evidence type="ECO:0000256" key="6">
    <source>
        <dbReference type="ARBA" id="ARBA00022898"/>
    </source>
</evidence>
<dbReference type="Gene3D" id="3.40.50.1100">
    <property type="match status" value="2"/>
</dbReference>
<keyword evidence="6 9" id="KW-0663">Pyridoxal phosphate</keyword>
<dbReference type="InterPro" id="IPR036052">
    <property type="entry name" value="TrpB-like_PALP_sf"/>
</dbReference>
<keyword evidence="5" id="KW-0808">Transferase</keyword>
<keyword evidence="7" id="KW-0198">Cysteine biosynthesis</keyword>
<feature type="binding site" evidence="9">
    <location>
        <begin position="185"/>
        <end position="189"/>
    </location>
    <ligand>
        <name>pyridoxal 5'-phosphate</name>
        <dbReference type="ChEBI" id="CHEBI:597326"/>
    </ligand>
</feature>
<comment type="catalytic activity">
    <reaction evidence="8">
        <text>O-acetyl-L-serine + hydrogen sulfide = L-cysteine + acetate</text>
        <dbReference type="Rhea" id="RHEA:14829"/>
        <dbReference type="ChEBI" id="CHEBI:29919"/>
        <dbReference type="ChEBI" id="CHEBI:30089"/>
        <dbReference type="ChEBI" id="CHEBI:35235"/>
        <dbReference type="ChEBI" id="CHEBI:58340"/>
        <dbReference type="EC" id="2.5.1.47"/>
    </reaction>
</comment>
<dbReference type="EMBL" id="VBOR01000036">
    <property type="protein sequence ID" value="TMQ50357.1"/>
    <property type="molecule type" value="Genomic_DNA"/>
</dbReference>
<reference evidence="12 13" key="1">
    <citation type="journal article" date="2019" name="Nat. Microbiol.">
        <title>Mediterranean grassland soil C-N compound turnover is dependent on rainfall and depth, and is mediated by genomically divergent microorganisms.</title>
        <authorList>
            <person name="Diamond S."/>
            <person name="Andeer P.F."/>
            <person name="Li Z."/>
            <person name="Crits-Christoph A."/>
            <person name="Burstein D."/>
            <person name="Anantharaman K."/>
            <person name="Lane K.R."/>
            <person name="Thomas B.C."/>
            <person name="Pan C."/>
            <person name="Northen T.R."/>
            <person name="Banfield J.F."/>
        </authorList>
    </citation>
    <scope>NUCLEOTIDE SEQUENCE [LARGE SCALE GENOMIC DNA]</scope>
    <source>
        <strain evidence="12">WS_1</strain>
    </source>
</reference>
<evidence type="ECO:0000256" key="5">
    <source>
        <dbReference type="ARBA" id="ARBA00022679"/>
    </source>
</evidence>
<evidence type="ECO:0000256" key="1">
    <source>
        <dbReference type="ARBA" id="ARBA00001933"/>
    </source>
</evidence>
<evidence type="ECO:0000256" key="4">
    <source>
        <dbReference type="ARBA" id="ARBA00022605"/>
    </source>
</evidence>
<comment type="caution">
    <text evidence="12">The sequence shown here is derived from an EMBL/GenBank/DDBJ whole genome shotgun (WGS) entry which is preliminary data.</text>
</comment>
<feature type="domain" description="Tryptophan synthase beta chain-like PALP" evidence="11">
    <location>
        <begin position="14"/>
        <end position="297"/>
    </location>
</feature>
<gene>
    <name evidence="12" type="ORF">E6K71_02890</name>
</gene>
<feature type="modified residue" description="N6-(pyridoxal phosphate)lysine" evidence="10">
    <location>
        <position position="50"/>
    </location>
</feature>
<dbReference type="Proteomes" id="UP000316292">
    <property type="component" value="Unassembled WGS sequence"/>
</dbReference>
<keyword evidence="4" id="KW-0028">Amino-acid biosynthesis</keyword>
<feature type="binding site" evidence="9">
    <location>
        <position position="267"/>
    </location>
    <ligand>
        <name>pyridoxal 5'-phosphate</name>
        <dbReference type="ChEBI" id="CHEBI:597326"/>
    </ligand>
</feature>
<accession>A0A538SG60</accession>
<dbReference type="InterPro" id="IPR050214">
    <property type="entry name" value="Cys_Synth/Cystath_Beta-Synth"/>
</dbReference>
<organism evidence="12 13">
    <name type="scientific">Eiseniibacteriota bacterium</name>
    <dbReference type="NCBI Taxonomy" id="2212470"/>
    <lineage>
        <taxon>Bacteria</taxon>
        <taxon>Candidatus Eiseniibacteriota</taxon>
    </lineage>
</organism>
<evidence type="ECO:0000256" key="8">
    <source>
        <dbReference type="ARBA" id="ARBA00047931"/>
    </source>
</evidence>
<evidence type="ECO:0000256" key="3">
    <source>
        <dbReference type="ARBA" id="ARBA00012681"/>
    </source>
</evidence>
<dbReference type="PANTHER" id="PTHR10314">
    <property type="entry name" value="CYSTATHIONINE BETA-SYNTHASE"/>
    <property type="match status" value="1"/>
</dbReference>
<dbReference type="InterPro" id="IPR001926">
    <property type="entry name" value="TrpB-like_PALP"/>
</dbReference>
<comment type="cofactor">
    <cofactor evidence="1 9">
        <name>pyridoxal 5'-phosphate</name>
        <dbReference type="ChEBI" id="CHEBI:597326"/>
    </cofactor>
</comment>
<dbReference type="NCBIfam" id="TIGR01136">
    <property type="entry name" value="cysKM"/>
    <property type="match status" value="1"/>
</dbReference>
<dbReference type="Pfam" id="PF00291">
    <property type="entry name" value="PALP"/>
    <property type="match status" value="1"/>
</dbReference>
<evidence type="ECO:0000313" key="12">
    <source>
        <dbReference type="EMBL" id="TMQ50357.1"/>
    </source>
</evidence>
<evidence type="ECO:0000256" key="9">
    <source>
        <dbReference type="PIRSR" id="PIRSR605856-50"/>
    </source>
</evidence>
<dbReference type="AlphaFoldDB" id="A0A538SG60"/>
<evidence type="ECO:0000256" key="2">
    <source>
        <dbReference type="ARBA" id="ARBA00007103"/>
    </source>
</evidence>
<dbReference type="InterPro" id="IPR001216">
    <property type="entry name" value="P-phosphate_BS"/>
</dbReference>
<dbReference type="FunFam" id="3.40.50.1100:FF:000006">
    <property type="entry name" value="Cysteine synthase"/>
    <property type="match status" value="1"/>
</dbReference>
<dbReference type="EC" id="2.5.1.47" evidence="3"/>
<evidence type="ECO:0000259" key="11">
    <source>
        <dbReference type="Pfam" id="PF00291"/>
    </source>
</evidence>
<dbReference type="GO" id="GO:0006535">
    <property type="term" value="P:cysteine biosynthetic process from serine"/>
    <property type="evidence" value="ECO:0007669"/>
    <property type="project" value="InterPro"/>
</dbReference>
<dbReference type="PROSITE" id="PS00901">
    <property type="entry name" value="CYS_SYNTHASE"/>
    <property type="match status" value="1"/>
</dbReference>
<sequence length="312" mass="33725">MGRARVSGATSVLHLIGGTPLLRLRRLGAEVRGAEIYAKAEWKNPGGSVKDRPALAMIEQAEQSGALTPKKAILDATSGNTGIAYGMIGAVKGYRVTLCLPENASPERIRTLHAYGVDLRLTSALEGSDGAILESRKIAAREGDRYFYPDQYSNPANWRAHYRTTAVEILDQTGGRITHFVAGIGTSGTLMGVARRLREEIPSVRIVAIEPDSPFHGLEGLKHMGSAIVPAIFDPRVPDERRGVPTEAAYRMVRRVAREEGLLIGISSGAALHGALEVAREALAAGETPRIVTVLPDGGERYLSERFWEDRP</sequence>
<dbReference type="SUPFAM" id="SSF53686">
    <property type="entry name" value="Tryptophan synthase beta subunit-like PLP-dependent enzymes"/>
    <property type="match status" value="1"/>
</dbReference>
<name>A0A538SG60_UNCEI</name>
<evidence type="ECO:0000313" key="13">
    <source>
        <dbReference type="Proteomes" id="UP000316292"/>
    </source>
</evidence>
<dbReference type="CDD" id="cd01561">
    <property type="entry name" value="CBS_like"/>
    <property type="match status" value="1"/>
</dbReference>
<evidence type="ECO:0000256" key="10">
    <source>
        <dbReference type="PIRSR" id="PIRSR605856-51"/>
    </source>
</evidence>